<dbReference type="EMBL" id="MU003500">
    <property type="protein sequence ID" value="KAF2473402.1"/>
    <property type="molecule type" value="Genomic_DNA"/>
</dbReference>
<evidence type="ECO:0000313" key="1">
    <source>
        <dbReference type="EMBL" id="KAF2473402.1"/>
    </source>
</evidence>
<sequence>MPAPCLHLGFPSLSTPIPNQALLASPSIIYQMFPSLFSACRLIHNPLHIPPPSTTLFLPFHLHRPIRRPRNQATQSQRACQTSQHPFPKHRPNNIIYHI</sequence>
<keyword evidence="2" id="KW-1185">Reference proteome</keyword>
<gene>
    <name evidence="1" type="ORF">BDR25DRAFT_131751</name>
</gene>
<dbReference type="Proteomes" id="UP000799755">
    <property type="component" value="Unassembled WGS sequence"/>
</dbReference>
<accession>A0ACB6R2W9</accession>
<name>A0ACB6R2W9_9PLEO</name>
<proteinExistence type="predicted"/>
<organism evidence="1 2">
    <name type="scientific">Lindgomyces ingoldianus</name>
    <dbReference type="NCBI Taxonomy" id="673940"/>
    <lineage>
        <taxon>Eukaryota</taxon>
        <taxon>Fungi</taxon>
        <taxon>Dikarya</taxon>
        <taxon>Ascomycota</taxon>
        <taxon>Pezizomycotina</taxon>
        <taxon>Dothideomycetes</taxon>
        <taxon>Pleosporomycetidae</taxon>
        <taxon>Pleosporales</taxon>
        <taxon>Lindgomycetaceae</taxon>
        <taxon>Lindgomyces</taxon>
    </lineage>
</organism>
<evidence type="ECO:0000313" key="2">
    <source>
        <dbReference type="Proteomes" id="UP000799755"/>
    </source>
</evidence>
<reference evidence="1" key="1">
    <citation type="journal article" date="2020" name="Stud. Mycol.">
        <title>101 Dothideomycetes genomes: a test case for predicting lifestyles and emergence of pathogens.</title>
        <authorList>
            <person name="Haridas S."/>
            <person name="Albert R."/>
            <person name="Binder M."/>
            <person name="Bloem J."/>
            <person name="Labutti K."/>
            <person name="Salamov A."/>
            <person name="Andreopoulos B."/>
            <person name="Baker S."/>
            <person name="Barry K."/>
            <person name="Bills G."/>
            <person name="Bluhm B."/>
            <person name="Cannon C."/>
            <person name="Castanera R."/>
            <person name="Culley D."/>
            <person name="Daum C."/>
            <person name="Ezra D."/>
            <person name="Gonzalez J."/>
            <person name="Henrissat B."/>
            <person name="Kuo A."/>
            <person name="Liang C."/>
            <person name="Lipzen A."/>
            <person name="Lutzoni F."/>
            <person name="Magnuson J."/>
            <person name="Mondo S."/>
            <person name="Nolan M."/>
            <person name="Ohm R."/>
            <person name="Pangilinan J."/>
            <person name="Park H.-J."/>
            <person name="Ramirez L."/>
            <person name="Alfaro M."/>
            <person name="Sun H."/>
            <person name="Tritt A."/>
            <person name="Yoshinaga Y."/>
            <person name="Zwiers L.-H."/>
            <person name="Turgeon B."/>
            <person name="Goodwin S."/>
            <person name="Spatafora J."/>
            <person name="Crous P."/>
            <person name="Grigoriev I."/>
        </authorList>
    </citation>
    <scope>NUCLEOTIDE SEQUENCE</scope>
    <source>
        <strain evidence="1">ATCC 200398</strain>
    </source>
</reference>
<protein>
    <submittedName>
        <fullName evidence="1">Uncharacterized protein</fullName>
    </submittedName>
</protein>
<comment type="caution">
    <text evidence="1">The sequence shown here is derived from an EMBL/GenBank/DDBJ whole genome shotgun (WGS) entry which is preliminary data.</text>
</comment>